<organism evidence="1 2">
    <name type="scientific">Vitis vinifera</name>
    <name type="common">Grape</name>
    <dbReference type="NCBI Taxonomy" id="29760"/>
    <lineage>
        <taxon>Eukaryota</taxon>
        <taxon>Viridiplantae</taxon>
        <taxon>Streptophyta</taxon>
        <taxon>Embryophyta</taxon>
        <taxon>Tracheophyta</taxon>
        <taxon>Spermatophyta</taxon>
        <taxon>Magnoliopsida</taxon>
        <taxon>eudicotyledons</taxon>
        <taxon>Gunneridae</taxon>
        <taxon>Pentapetalae</taxon>
        <taxon>rosids</taxon>
        <taxon>Vitales</taxon>
        <taxon>Vitaceae</taxon>
        <taxon>Viteae</taxon>
        <taxon>Vitis</taxon>
    </lineage>
</organism>
<proteinExistence type="predicted"/>
<evidence type="ECO:0000313" key="2">
    <source>
        <dbReference type="Proteomes" id="UP000288805"/>
    </source>
</evidence>
<sequence>MFAGTKVQEMTNGIVRSLGVGRCLEWGVVNSRGAAGGVVVFWDNRVLQLLELEEGNFSVSCRFKNCEDSFCWSFTGVHGPTLKVGREVCSRWADVRPLPNLLEGGNVEESGSASFIQTKKLKALKPVLRSWNKEVLVRGLRQGDPLSPYLFVIAMEALSYLLKRAIYGGFLSACQVRGRESEGVEVNLDKSKLILVGRVENVDDLACELGCKMGSLPFTYSGMPLGASFNSMAAWDGIEERFHKRLAMWKWQYISKDGRITLIRSSLSSLPIYFMSILHLLRVVRMKLDMIQKDFLWGGGALEQKPHLVRWSTICLDKRKRGLGVQSLATLNKALLGKLTWGFANEGEAF</sequence>
<protein>
    <submittedName>
        <fullName evidence="1">Putative ribonuclease H protein</fullName>
    </submittedName>
</protein>
<evidence type="ECO:0000313" key="1">
    <source>
        <dbReference type="EMBL" id="RVW90905.1"/>
    </source>
</evidence>
<name>A0A438I2H1_VITVI</name>
<accession>A0A438I2H1</accession>
<dbReference type="AlphaFoldDB" id="A0A438I2H1"/>
<dbReference type="PANTHER" id="PTHR33116:SF78">
    <property type="entry name" value="OS12G0587133 PROTEIN"/>
    <property type="match status" value="1"/>
</dbReference>
<dbReference type="PANTHER" id="PTHR33116">
    <property type="entry name" value="REVERSE TRANSCRIPTASE ZINC-BINDING DOMAIN-CONTAINING PROTEIN-RELATED-RELATED"/>
    <property type="match status" value="1"/>
</dbReference>
<comment type="caution">
    <text evidence="1">The sequence shown here is derived from an EMBL/GenBank/DDBJ whole genome shotgun (WGS) entry which is preliminary data.</text>
</comment>
<reference evidence="1 2" key="1">
    <citation type="journal article" date="2018" name="PLoS Genet.">
        <title>Population sequencing reveals clonal diversity and ancestral inbreeding in the grapevine cultivar Chardonnay.</title>
        <authorList>
            <person name="Roach M.J."/>
            <person name="Johnson D.L."/>
            <person name="Bohlmann J."/>
            <person name="van Vuuren H.J."/>
            <person name="Jones S.J."/>
            <person name="Pretorius I.S."/>
            <person name="Schmidt S.A."/>
            <person name="Borneman A.R."/>
        </authorList>
    </citation>
    <scope>NUCLEOTIDE SEQUENCE [LARGE SCALE GENOMIC DNA]</scope>
    <source>
        <strain evidence="2">cv. Chardonnay</strain>
        <tissue evidence="1">Leaf</tissue>
    </source>
</reference>
<gene>
    <name evidence="1" type="primary">VvCHDp000001_151</name>
    <name evidence="1" type="ORF">CK203_028503</name>
</gene>
<dbReference type="EMBL" id="QGNW01000151">
    <property type="protein sequence ID" value="RVW90905.1"/>
    <property type="molecule type" value="Genomic_DNA"/>
</dbReference>
<dbReference type="Proteomes" id="UP000288805">
    <property type="component" value="Unassembled WGS sequence"/>
</dbReference>